<keyword evidence="4" id="KW-0418">Kinase</keyword>
<dbReference type="FunFam" id="1.10.510.10:FF:000624">
    <property type="entry name" value="Mitogen-activated protein kinase"/>
    <property type="match status" value="1"/>
</dbReference>
<keyword evidence="2" id="KW-0808">Transferase</keyword>
<dbReference type="InterPro" id="IPR011009">
    <property type="entry name" value="Kinase-like_dom_sf"/>
</dbReference>
<reference evidence="8 9" key="1">
    <citation type="journal article" date="2021" name="Sci. Rep.">
        <title>Genome sequencing of the multicellular alga Astrephomene provides insights into convergent evolution of germ-soma differentiation.</title>
        <authorList>
            <person name="Yamashita S."/>
            <person name="Yamamoto K."/>
            <person name="Matsuzaki R."/>
            <person name="Suzuki S."/>
            <person name="Yamaguchi H."/>
            <person name="Hirooka S."/>
            <person name="Minakuchi Y."/>
            <person name="Miyagishima S."/>
            <person name="Kawachi M."/>
            <person name="Toyoda A."/>
            <person name="Nozaki H."/>
        </authorList>
    </citation>
    <scope>NUCLEOTIDE SEQUENCE [LARGE SCALE GENOMIC DNA]</scope>
    <source>
        <strain evidence="8 9">NIES-4017</strain>
    </source>
</reference>
<dbReference type="InterPro" id="IPR008271">
    <property type="entry name" value="Ser/Thr_kinase_AS"/>
</dbReference>
<evidence type="ECO:0000256" key="4">
    <source>
        <dbReference type="ARBA" id="ARBA00022777"/>
    </source>
</evidence>
<evidence type="ECO:0000259" key="7">
    <source>
        <dbReference type="PROSITE" id="PS50011"/>
    </source>
</evidence>
<dbReference type="Gene3D" id="1.10.510.10">
    <property type="entry name" value="Transferase(Phosphotransferase) domain 1"/>
    <property type="match status" value="1"/>
</dbReference>
<name>A0AAD3HP11_9CHLO</name>
<dbReference type="InterPro" id="IPR050117">
    <property type="entry name" value="MAPK"/>
</dbReference>
<feature type="compositionally biased region" description="Basic and acidic residues" evidence="6">
    <location>
        <begin position="304"/>
        <end position="317"/>
    </location>
</feature>
<evidence type="ECO:0000256" key="6">
    <source>
        <dbReference type="SAM" id="MobiDB-lite"/>
    </source>
</evidence>
<dbReference type="PROSITE" id="PS00108">
    <property type="entry name" value="PROTEIN_KINASE_ST"/>
    <property type="match status" value="1"/>
</dbReference>
<accession>A0AAD3HP11</accession>
<evidence type="ECO:0000256" key="5">
    <source>
        <dbReference type="ARBA" id="ARBA00022840"/>
    </source>
</evidence>
<dbReference type="GO" id="GO:0005524">
    <property type="term" value="F:ATP binding"/>
    <property type="evidence" value="ECO:0007669"/>
    <property type="project" value="UniProtKB-KW"/>
</dbReference>
<organism evidence="8 9">
    <name type="scientific">Astrephomene gubernaculifera</name>
    <dbReference type="NCBI Taxonomy" id="47775"/>
    <lineage>
        <taxon>Eukaryota</taxon>
        <taxon>Viridiplantae</taxon>
        <taxon>Chlorophyta</taxon>
        <taxon>core chlorophytes</taxon>
        <taxon>Chlorophyceae</taxon>
        <taxon>CS clade</taxon>
        <taxon>Chlamydomonadales</taxon>
        <taxon>Astrephomenaceae</taxon>
        <taxon>Astrephomene</taxon>
    </lineage>
</organism>
<feature type="compositionally biased region" description="Low complexity" evidence="6">
    <location>
        <begin position="285"/>
        <end position="303"/>
    </location>
</feature>
<evidence type="ECO:0000256" key="2">
    <source>
        <dbReference type="ARBA" id="ARBA00022679"/>
    </source>
</evidence>
<dbReference type="GO" id="GO:0004674">
    <property type="term" value="F:protein serine/threonine kinase activity"/>
    <property type="evidence" value="ECO:0007669"/>
    <property type="project" value="UniProtKB-KW"/>
</dbReference>
<feature type="region of interest" description="Disordered" evidence="6">
    <location>
        <begin position="285"/>
        <end position="317"/>
    </location>
</feature>
<keyword evidence="1" id="KW-0723">Serine/threonine-protein kinase</keyword>
<dbReference type="SMART" id="SM00220">
    <property type="entry name" value="S_TKc"/>
    <property type="match status" value="1"/>
</dbReference>
<dbReference type="Gene3D" id="3.30.200.20">
    <property type="entry name" value="Phosphorylase Kinase, domain 1"/>
    <property type="match status" value="1"/>
</dbReference>
<feature type="non-terminal residue" evidence="8">
    <location>
        <position position="317"/>
    </location>
</feature>
<gene>
    <name evidence="8" type="ORF">Agub_g10398</name>
</gene>
<sequence length="317" mass="35076">MEAFVHRGWLGCGSYGDVQLCQINSHAAAMLLGENCSSVAGNAPVDRSSRQSPCNSTLVALKTLRNAHKDHKVMRIALREVQVLGSLDHPNVIKLRSAFRSPSGRVSMVFDYGGKSAQQLLESRFPNGVPQPLHKRLAFQLTQALRYLHARQVVHRDVKPANILIDSAGTLRLCDFGFARYTMMASSPSSQQAPTDPRVAEPLTPYVITRWYRAPEVLLGMSYGSAVDIWSLGCTLAELATGRPLLPGSSSLDQLARVEELLGPLPYDMVVRHGRTRQQQQLQQLRKMQQPLQPQPLQQQQRVQKGDGGDDGFERCG</sequence>
<evidence type="ECO:0000313" key="8">
    <source>
        <dbReference type="EMBL" id="GFR48499.1"/>
    </source>
</evidence>
<dbReference type="Pfam" id="PF00069">
    <property type="entry name" value="Pkinase"/>
    <property type="match status" value="1"/>
</dbReference>
<dbReference type="InterPro" id="IPR000719">
    <property type="entry name" value="Prot_kinase_dom"/>
</dbReference>
<comment type="caution">
    <text evidence="8">The sequence shown here is derived from an EMBL/GenBank/DDBJ whole genome shotgun (WGS) entry which is preliminary data.</text>
</comment>
<protein>
    <recommendedName>
        <fullName evidence="7">Protein kinase domain-containing protein</fullName>
    </recommendedName>
</protein>
<keyword evidence="3" id="KW-0547">Nucleotide-binding</keyword>
<dbReference type="SUPFAM" id="SSF56112">
    <property type="entry name" value="Protein kinase-like (PK-like)"/>
    <property type="match status" value="1"/>
</dbReference>
<evidence type="ECO:0000256" key="3">
    <source>
        <dbReference type="ARBA" id="ARBA00022741"/>
    </source>
</evidence>
<proteinExistence type="predicted"/>
<dbReference type="Proteomes" id="UP001054857">
    <property type="component" value="Unassembled WGS sequence"/>
</dbReference>
<keyword evidence="9" id="KW-1185">Reference proteome</keyword>
<evidence type="ECO:0000256" key="1">
    <source>
        <dbReference type="ARBA" id="ARBA00022527"/>
    </source>
</evidence>
<dbReference type="AlphaFoldDB" id="A0AAD3HP11"/>
<dbReference type="EMBL" id="BMAR01000024">
    <property type="protein sequence ID" value="GFR48499.1"/>
    <property type="molecule type" value="Genomic_DNA"/>
</dbReference>
<feature type="domain" description="Protein kinase" evidence="7">
    <location>
        <begin position="4"/>
        <end position="317"/>
    </location>
</feature>
<evidence type="ECO:0000313" key="9">
    <source>
        <dbReference type="Proteomes" id="UP001054857"/>
    </source>
</evidence>
<dbReference type="PANTHER" id="PTHR24055">
    <property type="entry name" value="MITOGEN-ACTIVATED PROTEIN KINASE"/>
    <property type="match status" value="1"/>
</dbReference>
<keyword evidence="5" id="KW-0067">ATP-binding</keyword>
<dbReference type="PROSITE" id="PS50011">
    <property type="entry name" value="PROTEIN_KINASE_DOM"/>
    <property type="match status" value="1"/>
</dbReference>